<feature type="compositionally biased region" description="Low complexity" evidence="5">
    <location>
        <begin position="236"/>
        <end position="253"/>
    </location>
</feature>
<dbReference type="InterPro" id="IPR023772">
    <property type="entry name" value="DNA-bd_HTH_TetR-type_CS"/>
</dbReference>
<dbReference type="RefSeq" id="WP_358354783.1">
    <property type="nucleotide sequence ID" value="NZ_JBEZFP010000039.1"/>
</dbReference>
<dbReference type="Proteomes" id="UP001551482">
    <property type="component" value="Unassembled WGS sequence"/>
</dbReference>
<dbReference type="PANTHER" id="PTHR30055">
    <property type="entry name" value="HTH-TYPE TRANSCRIPTIONAL REGULATOR RUTR"/>
    <property type="match status" value="1"/>
</dbReference>
<dbReference type="Gene3D" id="1.10.10.60">
    <property type="entry name" value="Homeodomain-like"/>
    <property type="match status" value="1"/>
</dbReference>
<evidence type="ECO:0000313" key="7">
    <source>
        <dbReference type="EMBL" id="MEU8135239.1"/>
    </source>
</evidence>
<evidence type="ECO:0000256" key="5">
    <source>
        <dbReference type="SAM" id="MobiDB-lite"/>
    </source>
</evidence>
<dbReference type="SUPFAM" id="SSF46689">
    <property type="entry name" value="Homeodomain-like"/>
    <property type="match status" value="1"/>
</dbReference>
<dbReference type="InterPro" id="IPR001647">
    <property type="entry name" value="HTH_TetR"/>
</dbReference>
<feature type="DNA-binding region" description="H-T-H motif" evidence="4">
    <location>
        <begin position="73"/>
        <end position="92"/>
    </location>
</feature>
<sequence length="266" mass="28299">MNPVRNDAADPAEQHTGGVEPRVAEDAPCPVGDAPQVPSARPRGRPRSATVERAILDTTLRLIGEQGSVGALSIEAVAQQAGVGKATIYRRWPNKEALVIAAVEAAEEPIPELVGENVRDDLVRLLEAMRANLVGRRGEGLVAMVLTEVHQHPELYRRYHEMVIERRREAMRVVLRRGIETGELRADLSVELMRDLLAAPMLIRKLVHETEVPQELPAQVVDTVLRGISGRGVGAGSAADSADGPGTGSAAGSEHSADVGTAGGPV</sequence>
<organism evidence="7 8">
    <name type="scientific">Streptodolium elevatio</name>
    <dbReference type="NCBI Taxonomy" id="3157996"/>
    <lineage>
        <taxon>Bacteria</taxon>
        <taxon>Bacillati</taxon>
        <taxon>Actinomycetota</taxon>
        <taxon>Actinomycetes</taxon>
        <taxon>Kitasatosporales</taxon>
        <taxon>Streptomycetaceae</taxon>
        <taxon>Streptodolium</taxon>
    </lineage>
</organism>
<evidence type="ECO:0000256" key="2">
    <source>
        <dbReference type="ARBA" id="ARBA00023125"/>
    </source>
</evidence>
<comment type="caution">
    <text evidence="7">The sequence shown here is derived from an EMBL/GenBank/DDBJ whole genome shotgun (WGS) entry which is preliminary data.</text>
</comment>
<dbReference type="Pfam" id="PF16859">
    <property type="entry name" value="TetR_C_11"/>
    <property type="match status" value="1"/>
</dbReference>
<dbReference type="PROSITE" id="PS01081">
    <property type="entry name" value="HTH_TETR_1"/>
    <property type="match status" value="1"/>
</dbReference>
<dbReference type="InterPro" id="IPR009057">
    <property type="entry name" value="Homeodomain-like_sf"/>
</dbReference>
<gene>
    <name evidence="7" type="ORF">AB0C36_17175</name>
</gene>
<reference evidence="7 8" key="1">
    <citation type="submission" date="2024-06" db="EMBL/GenBank/DDBJ databases">
        <title>The Natural Products Discovery Center: Release of the First 8490 Sequenced Strains for Exploring Actinobacteria Biosynthetic Diversity.</title>
        <authorList>
            <person name="Kalkreuter E."/>
            <person name="Kautsar S.A."/>
            <person name="Yang D."/>
            <person name="Bader C.D."/>
            <person name="Teijaro C.N."/>
            <person name="Fluegel L."/>
            <person name="Davis C.M."/>
            <person name="Simpson J.R."/>
            <person name="Lauterbach L."/>
            <person name="Steele A.D."/>
            <person name="Gui C."/>
            <person name="Meng S."/>
            <person name="Li G."/>
            <person name="Viehrig K."/>
            <person name="Ye F."/>
            <person name="Su P."/>
            <person name="Kiefer A.F."/>
            <person name="Nichols A."/>
            <person name="Cepeda A.J."/>
            <person name="Yan W."/>
            <person name="Fan B."/>
            <person name="Jiang Y."/>
            <person name="Adhikari A."/>
            <person name="Zheng C.-J."/>
            <person name="Schuster L."/>
            <person name="Cowan T.M."/>
            <person name="Smanski M.J."/>
            <person name="Chevrette M.G."/>
            <person name="De Carvalho L.P.S."/>
            <person name="Shen B."/>
        </authorList>
    </citation>
    <scope>NUCLEOTIDE SEQUENCE [LARGE SCALE GENOMIC DNA]</scope>
    <source>
        <strain evidence="7 8">NPDC048946</strain>
    </source>
</reference>
<name>A0ABV3DHK7_9ACTN</name>
<accession>A0ABV3DHK7</accession>
<dbReference type="InterPro" id="IPR050109">
    <property type="entry name" value="HTH-type_TetR-like_transc_reg"/>
</dbReference>
<feature type="region of interest" description="Disordered" evidence="5">
    <location>
        <begin position="1"/>
        <end position="49"/>
    </location>
</feature>
<evidence type="ECO:0000313" key="8">
    <source>
        <dbReference type="Proteomes" id="UP001551482"/>
    </source>
</evidence>
<evidence type="ECO:0000259" key="6">
    <source>
        <dbReference type="PROSITE" id="PS50977"/>
    </source>
</evidence>
<feature type="region of interest" description="Disordered" evidence="5">
    <location>
        <begin position="234"/>
        <end position="266"/>
    </location>
</feature>
<dbReference type="SUPFAM" id="SSF48498">
    <property type="entry name" value="Tetracyclin repressor-like, C-terminal domain"/>
    <property type="match status" value="1"/>
</dbReference>
<evidence type="ECO:0000256" key="4">
    <source>
        <dbReference type="PROSITE-ProRule" id="PRU00335"/>
    </source>
</evidence>
<dbReference type="Pfam" id="PF00440">
    <property type="entry name" value="TetR_N"/>
    <property type="match status" value="1"/>
</dbReference>
<proteinExistence type="predicted"/>
<keyword evidence="2 4" id="KW-0238">DNA-binding</keyword>
<feature type="domain" description="HTH tetR-type" evidence="6">
    <location>
        <begin position="49"/>
        <end position="110"/>
    </location>
</feature>
<keyword evidence="8" id="KW-1185">Reference proteome</keyword>
<dbReference type="InterPro" id="IPR036271">
    <property type="entry name" value="Tet_transcr_reg_TetR-rel_C_sf"/>
</dbReference>
<dbReference type="EMBL" id="JBEZFP010000039">
    <property type="protein sequence ID" value="MEU8135239.1"/>
    <property type="molecule type" value="Genomic_DNA"/>
</dbReference>
<evidence type="ECO:0000256" key="3">
    <source>
        <dbReference type="ARBA" id="ARBA00023163"/>
    </source>
</evidence>
<protein>
    <submittedName>
        <fullName evidence="7">TetR/AcrR family transcriptional regulator</fullName>
    </submittedName>
</protein>
<keyword evidence="1" id="KW-0805">Transcription regulation</keyword>
<dbReference type="PANTHER" id="PTHR30055:SF148">
    <property type="entry name" value="TETR-FAMILY TRANSCRIPTIONAL REGULATOR"/>
    <property type="match status" value="1"/>
</dbReference>
<keyword evidence="3" id="KW-0804">Transcription</keyword>
<dbReference type="Gene3D" id="1.10.357.10">
    <property type="entry name" value="Tetracycline Repressor, domain 2"/>
    <property type="match status" value="1"/>
</dbReference>
<dbReference type="PROSITE" id="PS50977">
    <property type="entry name" value="HTH_TETR_2"/>
    <property type="match status" value="1"/>
</dbReference>
<evidence type="ECO:0000256" key="1">
    <source>
        <dbReference type="ARBA" id="ARBA00023015"/>
    </source>
</evidence>
<dbReference type="InterPro" id="IPR011075">
    <property type="entry name" value="TetR_C"/>
</dbReference>